<evidence type="ECO:0000313" key="11">
    <source>
        <dbReference type="Proteomes" id="UP001339911"/>
    </source>
</evidence>
<evidence type="ECO:0000256" key="6">
    <source>
        <dbReference type="ARBA" id="ARBA00023136"/>
    </source>
</evidence>
<proteinExistence type="predicted"/>
<dbReference type="PROSITE" id="PS50929">
    <property type="entry name" value="ABC_TM1F"/>
    <property type="match status" value="1"/>
</dbReference>
<gene>
    <name evidence="10" type="ORF">V1634_14320</name>
</gene>
<feature type="domain" description="ABC transporter" evidence="8">
    <location>
        <begin position="342"/>
        <end position="589"/>
    </location>
</feature>
<dbReference type="InterPro" id="IPR027417">
    <property type="entry name" value="P-loop_NTPase"/>
</dbReference>
<feature type="transmembrane region" description="Helical" evidence="7">
    <location>
        <begin position="59"/>
        <end position="85"/>
    </location>
</feature>
<evidence type="ECO:0000259" key="8">
    <source>
        <dbReference type="PROSITE" id="PS50893"/>
    </source>
</evidence>
<dbReference type="EMBL" id="JAZGQL010000008">
    <property type="protein sequence ID" value="MEE6308000.1"/>
    <property type="molecule type" value="Genomic_DNA"/>
</dbReference>
<evidence type="ECO:0000259" key="9">
    <source>
        <dbReference type="PROSITE" id="PS50929"/>
    </source>
</evidence>
<feature type="transmembrane region" description="Helical" evidence="7">
    <location>
        <begin position="23"/>
        <end position="47"/>
    </location>
</feature>
<comment type="subcellular location">
    <subcellularLocation>
        <location evidence="1">Cell membrane</location>
        <topology evidence="1">Multi-pass membrane protein</topology>
    </subcellularLocation>
</comment>
<evidence type="ECO:0000256" key="2">
    <source>
        <dbReference type="ARBA" id="ARBA00022692"/>
    </source>
</evidence>
<accession>A0ABU7SDH7</accession>
<dbReference type="InterPro" id="IPR003439">
    <property type="entry name" value="ABC_transporter-like_ATP-bd"/>
</dbReference>
<evidence type="ECO:0000256" key="7">
    <source>
        <dbReference type="SAM" id="Phobius"/>
    </source>
</evidence>
<keyword evidence="5 7" id="KW-1133">Transmembrane helix</keyword>
<dbReference type="InterPro" id="IPR036640">
    <property type="entry name" value="ABC1_TM_sf"/>
</dbReference>
<dbReference type="SUPFAM" id="SSF90123">
    <property type="entry name" value="ABC transporter transmembrane region"/>
    <property type="match status" value="1"/>
</dbReference>
<dbReference type="InterPro" id="IPR003593">
    <property type="entry name" value="AAA+_ATPase"/>
</dbReference>
<evidence type="ECO:0000256" key="1">
    <source>
        <dbReference type="ARBA" id="ARBA00004651"/>
    </source>
</evidence>
<dbReference type="RefSeq" id="WP_331208274.1">
    <property type="nucleotide sequence ID" value="NZ_JAZGQL010000008.1"/>
</dbReference>
<dbReference type="Pfam" id="PF00005">
    <property type="entry name" value="ABC_tran"/>
    <property type="match status" value="1"/>
</dbReference>
<evidence type="ECO:0000313" key="10">
    <source>
        <dbReference type="EMBL" id="MEE6308000.1"/>
    </source>
</evidence>
<dbReference type="PANTHER" id="PTHR43394">
    <property type="entry name" value="ATP-DEPENDENT PERMEASE MDL1, MITOCHONDRIAL"/>
    <property type="match status" value="1"/>
</dbReference>
<keyword evidence="3" id="KW-0547">Nucleotide-binding</keyword>
<comment type="caution">
    <text evidence="10">The sequence shown here is derived from an EMBL/GenBank/DDBJ whole genome shotgun (WGS) entry which is preliminary data.</text>
</comment>
<dbReference type="PROSITE" id="PS00211">
    <property type="entry name" value="ABC_TRANSPORTER_1"/>
    <property type="match status" value="1"/>
</dbReference>
<keyword evidence="4 10" id="KW-0067">ATP-binding</keyword>
<dbReference type="InterPro" id="IPR011527">
    <property type="entry name" value="ABC1_TM_dom"/>
</dbReference>
<dbReference type="Gene3D" id="1.20.1560.10">
    <property type="entry name" value="ABC transporter type 1, transmembrane domain"/>
    <property type="match status" value="1"/>
</dbReference>
<evidence type="ECO:0000256" key="4">
    <source>
        <dbReference type="ARBA" id="ARBA00022840"/>
    </source>
</evidence>
<protein>
    <submittedName>
        <fullName evidence="10">ABC transporter ATP-binding protein</fullName>
    </submittedName>
</protein>
<dbReference type="SMART" id="SM00382">
    <property type="entry name" value="AAA"/>
    <property type="match status" value="1"/>
</dbReference>
<dbReference type="GO" id="GO:0005524">
    <property type="term" value="F:ATP binding"/>
    <property type="evidence" value="ECO:0007669"/>
    <property type="project" value="UniProtKB-KW"/>
</dbReference>
<sequence length="595" mass="64055">MTETVRGCLELVRLSWRQRPAKLILAVLLKLAEAAALPLVAAALGTLTDAALRGDRPTAVLAGCAAAAGTVAALTLGHFAHIAYFELGEVNLLTKDRQLIDVVTGSPSIEHHERPDYADRMQTLTQELQRVGWRSMESLLSGLGTAVAVAITAVLLARLHPALLLLPLAAVPPMLLGQRAEILLSRARDATAETSRRARHLFDLATDPRSAKELRVSGMTAEIRRRHRTLWRATIRELWPAEIRAALLRTAGQSCFALGYAGAALLVLRDAAAGRRSVGDVVLVIALAALVNQQVSAMVGLLRDLQRVALALAGFRWLRELTARAPRPVPDAAVPERLRHGIRLREVGFDYPGTGRTVADGVDVLLPAGSTVALVGENGAGKTTLVKLLSRMYEPDRGRIEADGVDISRFPLDDWRARIAVGFQDFVRFELAARQAVGVGDLPRIDSDEAVLAALDRAEGADLVDELDRGLDTPLGGSHRDGRELSGGQWQKIALGRAMMRPTPLLLVLDEPTAALDAEAEHRLFARYAASAGRAAAKTGAVTVLVSHRFSTVRMADLILVLSAGRLVEAGDHDALMAAGGLYAELYTIQERSYR</sequence>
<dbReference type="Proteomes" id="UP001339911">
    <property type="component" value="Unassembled WGS sequence"/>
</dbReference>
<evidence type="ECO:0000256" key="5">
    <source>
        <dbReference type="ARBA" id="ARBA00022989"/>
    </source>
</evidence>
<dbReference type="Gene3D" id="3.40.50.300">
    <property type="entry name" value="P-loop containing nucleotide triphosphate hydrolases"/>
    <property type="match status" value="1"/>
</dbReference>
<feature type="transmembrane region" description="Helical" evidence="7">
    <location>
        <begin position="139"/>
        <end position="159"/>
    </location>
</feature>
<keyword evidence="6 7" id="KW-0472">Membrane</keyword>
<reference evidence="10 11" key="1">
    <citation type="submission" date="2024-01" db="EMBL/GenBank/DDBJ databases">
        <title>Genome insights into Plantactinospora veratri sp. nov.</title>
        <authorList>
            <person name="Wang L."/>
        </authorList>
    </citation>
    <scope>NUCLEOTIDE SEQUENCE [LARGE SCALE GENOMIC DNA]</scope>
    <source>
        <strain evidence="10 11">NEAU-FHS4</strain>
    </source>
</reference>
<dbReference type="SUPFAM" id="SSF52540">
    <property type="entry name" value="P-loop containing nucleoside triphosphate hydrolases"/>
    <property type="match status" value="1"/>
</dbReference>
<keyword evidence="11" id="KW-1185">Reference proteome</keyword>
<organism evidence="10 11">
    <name type="scientific">Plantactinospora veratri</name>
    <dbReference type="NCBI Taxonomy" id="1436122"/>
    <lineage>
        <taxon>Bacteria</taxon>
        <taxon>Bacillati</taxon>
        <taxon>Actinomycetota</taxon>
        <taxon>Actinomycetes</taxon>
        <taxon>Micromonosporales</taxon>
        <taxon>Micromonosporaceae</taxon>
        <taxon>Plantactinospora</taxon>
    </lineage>
</organism>
<keyword evidence="2 7" id="KW-0812">Transmembrane</keyword>
<dbReference type="PANTHER" id="PTHR43394:SF1">
    <property type="entry name" value="ATP-BINDING CASSETTE SUB-FAMILY B MEMBER 10, MITOCHONDRIAL"/>
    <property type="match status" value="1"/>
</dbReference>
<name>A0ABU7SDH7_9ACTN</name>
<dbReference type="PROSITE" id="PS50893">
    <property type="entry name" value="ABC_TRANSPORTER_2"/>
    <property type="match status" value="1"/>
</dbReference>
<evidence type="ECO:0000256" key="3">
    <source>
        <dbReference type="ARBA" id="ARBA00022741"/>
    </source>
</evidence>
<dbReference type="InterPro" id="IPR017871">
    <property type="entry name" value="ABC_transporter-like_CS"/>
</dbReference>
<feature type="domain" description="ABC transmembrane type-1" evidence="9">
    <location>
        <begin position="24"/>
        <end position="307"/>
    </location>
</feature>
<dbReference type="InterPro" id="IPR039421">
    <property type="entry name" value="Type_1_exporter"/>
</dbReference>